<evidence type="ECO:0000313" key="5">
    <source>
        <dbReference type="Proteomes" id="UP000824469"/>
    </source>
</evidence>
<feature type="non-terminal residue" evidence="4">
    <location>
        <position position="1"/>
    </location>
</feature>
<evidence type="ECO:0000256" key="2">
    <source>
        <dbReference type="ARBA" id="ARBA00010617"/>
    </source>
</evidence>
<dbReference type="InterPro" id="IPR036396">
    <property type="entry name" value="Cyt_P450_sf"/>
</dbReference>
<dbReference type="Pfam" id="PF00067">
    <property type="entry name" value="p450"/>
    <property type="match status" value="1"/>
</dbReference>
<dbReference type="Proteomes" id="UP000824469">
    <property type="component" value="Unassembled WGS sequence"/>
</dbReference>
<dbReference type="OMA" id="EMVGHER"/>
<comment type="pathway">
    <text evidence="1">Alkaloid biosynthesis; taxol biosynthesis.</text>
</comment>
<reference evidence="4 5" key="1">
    <citation type="journal article" date="2021" name="Nat. Plants">
        <title>The Taxus genome provides insights into paclitaxel biosynthesis.</title>
        <authorList>
            <person name="Xiong X."/>
            <person name="Gou J."/>
            <person name="Liao Q."/>
            <person name="Li Y."/>
            <person name="Zhou Q."/>
            <person name="Bi G."/>
            <person name="Li C."/>
            <person name="Du R."/>
            <person name="Wang X."/>
            <person name="Sun T."/>
            <person name="Guo L."/>
            <person name="Liang H."/>
            <person name="Lu P."/>
            <person name="Wu Y."/>
            <person name="Zhang Z."/>
            <person name="Ro D.K."/>
            <person name="Shang Y."/>
            <person name="Huang S."/>
            <person name="Yan J."/>
        </authorList>
    </citation>
    <scope>NUCLEOTIDE SEQUENCE [LARGE SCALE GENOMIC DNA]</scope>
    <source>
        <strain evidence="4">Ta-2019</strain>
    </source>
</reference>
<dbReference type="InterPro" id="IPR002401">
    <property type="entry name" value="Cyt_P450_E_grp-I"/>
</dbReference>
<gene>
    <name evidence="4" type="ORF">KI387_026235</name>
</gene>
<evidence type="ECO:0000313" key="4">
    <source>
        <dbReference type="EMBL" id="KAH9311200.1"/>
    </source>
</evidence>
<name>A0AA38FW78_TAXCH</name>
<comment type="similarity">
    <text evidence="2">Belongs to the cytochrome P450 family.</text>
</comment>
<dbReference type="PRINTS" id="PR00385">
    <property type="entry name" value="P450"/>
</dbReference>
<protein>
    <recommendedName>
        <fullName evidence="6">Cytochrome P450 76AD1-like protein</fullName>
    </recommendedName>
</protein>
<proteinExistence type="inferred from homology"/>
<dbReference type="GO" id="GO:0020037">
    <property type="term" value="F:heme binding"/>
    <property type="evidence" value="ECO:0007669"/>
    <property type="project" value="InterPro"/>
</dbReference>
<dbReference type="PRINTS" id="PR00463">
    <property type="entry name" value="EP450I"/>
</dbReference>
<sequence length="186" mass="21546">VYDANNPDSVEFTNAVSSWLKTAVKPNLADIFPCLRFLDLQGVRRDLTMYSKPVYKYLDEFINNRLARNGKEMVGHERKAEKDFLDVLLIEMRGEDFSLVDIRIVIFELFMAGSDTTDSTVEWAMAELIRNPQMMKRAQQELEETVGRNRSVEESDIENLTYLHAVVKEIFRLHPVIPLLVPHRAD</sequence>
<dbReference type="AlphaFoldDB" id="A0AA38FW78"/>
<evidence type="ECO:0000256" key="3">
    <source>
        <dbReference type="ARBA" id="ARBA00023059"/>
    </source>
</evidence>
<dbReference type="PANTHER" id="PTHR47950">
    <property type="entry name" value="CYTOCHROME P450, FAMILY 76, SUBFAMILY C, POLYPEPTIDE 5-RELATED"/>
    <property type="match status" value="1"/>
</dbReference>
<dbReference type="InterPro" id="IPR001128">
    <property type="entry name" value="Cyt_P450"/>
</dbReference>
<dbReference type="GO" id="GO:0016705">
    <property type="term" value="F:oxidoreductase activity, acting on paired donors, with incorporation or reduction of molecular oxygen"/>
    <property type="evidence" value="ECO:0007669"/>
    <property type="project" value="InterPro"/>
</dbReference>
<keyword evidence="3" id="KW-0876">Taxol biosynthesis</keyword>
<dbReference type="SUPFAM" id="SSF48264">
    <property type="entry name" value="Cytochrome P450"/>
    <property type="match status" value="1"/>
</dbReference>
<dbReference type="Gene3D" id="1.10.630.10">
    <property type="entry name" value="Cytochrome P450"/>
    <property type="match status" value="1"/>
</dbReference>
<dbReference type="GO" id="GO:0004497">
    <property type="term" value="F:monooxygenase activity"/>
    <property type="evidence" value="ECO:0007669"/>
    <property type="project" value="InterPro"/>
</dbReference>
<dbReference type="GO" id="GO:0005506">
    <property type="term" value="F:iron ion binding"/>
    <property type="evidence" value="ECO:0007669"/>
    <property type="project" value="InterPro"/>
</dbReference>
<feature type="non-terminal residue" evidence="4">
    <location>
        <position position="186"/>
    </location>
</feature>
<evidence type="ECO:0000256" key="1">
    <source>
        <dbReference type="ARBA" id="ARBA00005122"/>
    </source>
</evidence>
<accession>A0AA38FW78</accession>
<keyword evidence="5" id="KW-1185">Reference proteome</keyword>
<evidence type="ECO:0008006" key="6">
    <source>
        <dbReference type="Google" id="ProtNLM"/>
    </source>
</evidence>
<organism evidence="4 5">
    <name type="scientific">Taxus chinensis</name>
    <name type="common">Chinese yew</name>
    <name type="synonym">Taxus wallichiana var. chinensis</name>
    <dbReference type="NCBI Taxonomy" id="29808"/>
    <lineage>
        <taxon>Eukaryota</taxon>
        <taxon>Viridiplantae</taxon>
        <taxon>Streptophyta</taxon>
        <taxon>Embryophyta</taxon>
        <taxon>Tracheophyta</taxon>
        <taxon>Spermatophyta</taxon>
        <taxon>Pinopsida</taxon>
        <taxon>Pinidae</taxon>
        <taxon>Conifers II</taxon>
        <taxon>Cupressales</taxon>
        <taxon>Taxaceae</taxon>
        <taxon>Taxus</taxon>
    </lineage>
</organism>
<comment type="caution">
    <text evidence="4">The sequence shown here is derived from an EMBL/GenBank/DDBJ whole genome shotgun (WGS) entry which is preliminary data.</text>
</comment>
<dbReference type="GO" id="GO:0042617">
    <property type="term" value="P:paclitaxel biosynthetic process"/>
    <property type="evidence" value="ECO:0007669"/>
    <property type="project" value="UniProtKB-KW"/>
</dbReference>
<dbReference type="EMBL" id="JAHRHJ020000006">
    <property type="protein sequence ID" value="KAH9311200.1"/>
    <property type="molecule type" value="Genomic_DNA"/>
</dbReference>